<accession>Q65SM3</accession>
<evidence type="ECO:0000313" key="1">
    <source>
        <dbReference type="EMBL" id="AAU38037.1"/>
    </source>
</evidence>
<reference evidence="1 2" key="1">
    <citation type="journal article" date="2004" name="Nat. Biotechnol.">
        <title>The genome sequence of the capnophilic rumen bacterium Mannheimia succiniciproducens.</title>
        <authorList>
            <person name="Hong S.H."/>
            <person name="Kim J.S."/>
            <person name="Lee S.Y."/>
            <person name="In Y.H."/>
            <person name="Choi S.S."/>
            <person name="Rih J.-K."/>
            <person name="Kim C.H."/>
            <person name="Jeong H."/>
            <person name="Hur C.G."/>
            <person name="Kim J.J."/>
        </authorList>
    </citation>
    <scope>NUCLEOTIDE SEQUENCE [LARGE SCALE GENOMIC DNA]</scope>
    <source>
        <strain evidence="2">KCTC 0769BP / MBEL55E</strain>
    </source>
</reference>
<evidence type="ECO:0008006" key="3">
    <source>
        <dbReference type="Google" id="ProtNLM"/>
    </source>
</evidence>
<sequence length="85" mass="9863">MNPTVVVSNIKTLLLAVLSGRIFAPVMQHDCQPYLDSGELEIVFPNLESQMWGIYLYRPYQTITPKRVLVVFEILERLLKMHSEQ</sequence>
<dbReference type="AlphaFoldDB" id="Q65SM3"/>
<dbReference type="SUPFAM" id="SSF53850">
    <property type="entry name" value="Periplasmic binding protein-like II"/>
    <property type="match status" value="1"/>
</dbReference>
<dbReference type="KEGG" id="msu:MS1430"/>
<dbReference type="eggNOG" id="COG0583">
    <property type="taxonomic scope" value="Bacteria"/>
</dbReference>
<proteinExistence type="predicted"/>
<dbReference type="Proteomes" id="UP000000607">
    <property type="component" value="Chromosome"/>
</dbReference>
<evidence type="ECO:0000313" key="2">
    <source>
        <dbReference type="Proteomes" id="UP000000607"/>
    </source>
</evidence>
<organism evidence="1 2">
    <name type="scientific">Mannheimia succiniciproducens (strain KCTC 0769BP / MBEL55E)</name>
    <dbReference type="NCBI Taxonomy" id="221988"/>
    <lineage>
        <taxon>Bacteria</taxon>
        <taxon>Pseudomonadati</taxon>
        <taxon>Pseudomonadota</taxon>
        <taxon>Gammaproteobacteria</taxon>
        <taxon>Pasteurellales</taxon>
        <taxon>Pasteurellaceae</taxon>
        <taxon>Basfia</taxon>
    </lineage>
</organism>
<keyword evidence="2" id="KW-1185">Reference proteome</keyword>
<gene>
    <name evidence="1" type="ordered locus">MS1430</name>
</gene>
<dbReference type="Gene3D" id="3.40.190.290">
    <property type="match status" value="1"/>
</dbReference>
<dbReference type="HOGENOM" id="CLU_2508795_0_0_6"/>
<name>Q65SM3_MANSM</name>
<dbReference type="EMBL" id="AE016827">
    <property type="protein sequence ID" value="AAU38037.1"/>
    <property type="molecule type" value="Genomic_DNA"/>
</dbReference>
<dbReference type="STRING" id="221988.MS1430"/>
<protein>
    <recommendedName>
        <fullName evidence="3">LysR substrate-binding domain-containing protein</fullName>
    </recommendedName>
</protein>